<dbReference type="PANTHER" id="PTHR30543">
    <property type="entry name" value="CHROMATE REDUCTASE"/>
    <property type="match status" value="1"/>
</dbReference>
<accession>A0ABU1X5M3</accession>
<dbReference type="RefSeq" id="WP_310227402.1">
    <property type="nucleotide sequence ID" value="NZ_JAVDWV010000022.1"/>
</dbReference>
<sequence length="186" mass="19961">MKPPYRLLGISGSLRANSFSSALLAALVEATAERAIFDYSDIGAVPHFNQDLYVDPLPPSVQKLRDQILEADGLVVVSSEYNHGIPGTLKNALDWASRPHNQSPLKNKPALIITSSVAVTGGVRAQYQIRETLISALARPVSTPEIVVGNIAAKIVGSRFEDPSVIAFALAGIAEMFNEVDRLVGR</sequence>
<dbReference type="InterPro" id="IPR005025">
    <property type="entry name" value="FMN_Rdtase-like_dom"/>
</dbReference>
<dbReference type="SUPFAM" id="SSF52218">
    <property type="entry name" value="Flavoproteins"/>
    <property type="match status" value="1"/>
</dbReference>
<keyword evidence="3" id="KW-1185">Reference proteome</keyword>
<dbReference type="InterPro" id="IPR050712">
    <property type="entry name" value="NAD(P)H-dep_reductase"/>
</dbReference>
<gene>
    <name evidence="2" type="ORF">J2W40_003714</name>
</gene>
<evidence type="ECO:0000313" key="3">
    <source>
        <dbReference type="Proteomes" id="UP001267638"/>
    </source>
</evidence>
<dbReference type="InterPro" id="IPR029039">
    <property type="entry name" value="Flavoprotein-like_sf"/>
</dbReference>
<protein>
    <submittedName>
        <fullName evidence="2">Chromate reductase</fullName>
    </submittedName>
</protein>
<organism evidence="2 3">
    <name type="scientific">Sphingobium xenophagum</name>
    <dbReference type="NCBI Taxonomy" id="121428"/>
    <lineage>
        <taxon>Bacteria</taxon>
        <taxon>Pseudomonadati</taxon>
        <taxon>Pseudomonadota</taxon>
        <taxon>Alphaproteobacteria</taxon>
        <taxon>Sphingomonadales</taxon>
        <taxon>Sphingomonadaceae</taxon>
        <taxon>Sphingobium</taxon>
    </lineage>
</organism>
<proteinExistence type="predicted"/>
<dbReference type="EMBL" id="JAVDWV010000022">
    <property type="protein sequence ID" value="MDR7156868.1"/>
    <property type="molecule type" value="Genomic_DNA"/>
</dbReference>
<dbReference type="Pfam" id="PF03358">
    <property type="entry name" value="FMN_red"/>
    <property type="match status" value="1"/>
</dbReference>
<comment type="caution">
    <text evidence="2">The sequence shown here is derived from an EMBL/GenBank/DDBJ whole genome shotgun (WGS) entry which is preliminary data.</text>
</comment>
<name>A0ABU1X5M3_SPHXE</name>
<evidence type="ECO:0000259" key="1">
    <source>
        <dbReference type="Pfam" id="PF03358"/>
    </source>
</evidence>
<dbReference type="PANTHER" id="PTHR30543:SF21">
    <property type="entry name" value="NAD(P)H-DEPENDENT FMN REDUCTASE LOT6"/>
    <property type="match status" value="1"/>
</dbReference>
<reference evidence="2 3" key="1">
    <citation type="submission" date="2023-07" db="EMBL/GenBank/DDBJ databases">
        <title>Sorghum-associated microbial communities from plants grown in Nebraska, USA.</title>
        <authorList>
            <person name="Schachtman D."/>
        </authorList>
    </citation>
    <scope>NUCLEOTIDE SEQUENCE [LARGE SCALE GENOMIC DNA]</scope>
    <source>
        <strain evidence="2 3">4256</strain>
    </source>
</reference>
<evidence type="ECO:0000313" key="2">
    <source>
        <dbReference type="EMBL" id="MDR7156868.1"/>
    </source>
</evidence>
<dbReference type="Proteomes" id="UP001267638">
    <property type="component" value="Unassembled WGS sequence"/>
</dbReference>
<dbReference type="Gene3D" id="3.40.50.360">
    <property type="match status" value="1"/>
</dbReference>
<feature type="domain" description="NADPH-dependent FMN reductase-like" evidence="1">
    <location>
        <begin position="6"/>
        <end position="150"/>
    </location>
</feature>